<feature type="domain" description="DUF6305" evidence="2">
    <location>
        <begin position="42"/>
        <end position="195"/>
    </location>
</feature>
<dbReference type="EMBL" id="CCDP010000001">
    <property type="protein sequence ID" value="CDQ38109.1"/>
    <property type="molecule type" value="Genomic_DNA"/>
</dbReference>
<dbReference type="OrthoDB" id="2691990at2"/>
<sequence precursor="true">MNKYMPFFLCLLLASIITISTRSAPNPNHINTYPNLPAPIGEERILITSAGQAPESTIISNIADNLNLEMDYRPRALATDLYDYQSLIIVIGFSANGMLHTPRSLSDELKRTKQLVEEAAIQDVPIILVNLVGKHREDPNSMKLFQAAVPYANYYIGIKQMENKENVLATLRSYKIPATLVHQLQDISVPLNSAFR</sequence>
<dbReference type="Pfam" id="PF19823">
    <property type="entry name" value="DUF6305"/>
    <property type="match status" value="1"/>
</dbReference>
<dbReference type="eggNOG" id="ENOG502ZBH5">
    <property type="taxonomic scope" value="Bacteria"/>
</dbReference>
<comment type="caution">
    <text evidence="3">The sequence shown here is derived from an EMBL/GenBank/DDBJ whole genome shotgun (WGS) entry which is preliminary data.</text>
</comment>
<proteinExistence type="predicted"/>
<feature type="chain" id="PRO_5001532665" description="DUF6305 domain-containing protein" evidence="1">
    <location>
        <begin position="25"/>
        <end position="196"/>
    </location>
</feature>
<keyword evidence="1" id="KW-0732">Signal</keyword>
<reference evidence="4" key="2">
    <citation type="submission" date="2014-05" db="EMBL/GenBank/DDBJ databases">
        <title>Draft genome sequence of Virgibacillus massiliensis Vm-5.</title>
        <authorList>
            <person name="Khelaifia S."/>
            <person name="Croce O."/>
            <person name="Lagier J.C."/>
            <person name="Raoult D."/>
        </authorList>
    </citation>
    <scope>NUCLEOTIDE SEQUENCE [LARGE SCALE GENOMIC DNA]</scope>
    <source>
        <strain evidence="4">Vm-5</strain>
    </source>
</reference>
<organism evidence="3 4">
    <name type="scientific">Virgibacillus massiliensis</name>
    <dbReference type="NCBI Taxonomy" id="1462526"/>
    <lineage>
        <taxon>Bacteria</taxon>
        <taxon>Bacillati</taxon>
        <taxon>Bacillota</taxon>
        <taxon>Bacilli</taxon>
        <taxon>Bacillales</taxon>
        <taxon>Bacillaceae</taxon>
        <taxon>Virgibacillus</taxon>
    </lineage>
</organism>
<feature type="signal peptide" evidence="1">
    <location>
        <begin position="1"/>
        <end position="24"/>
    </location>
</feature>
<accession>A0A024Q6K9</accession>
<reference evidence="3 4" key="1">
    <citation type="submission" date="2014-03" db="EMBL/GenBank/DDBJ databases">
        <authorList>
            <person name="Urmite Genomes U."/>
        </authorList>
    </citation>
    <scope>NUCLEOTIDE SEQUENCE [LARGE SCALE GENOMIC DNA]</scope>
    <source>
        <strain evidence="3 4">Vm-5</strain>
    </source>
</reference>
<protein>
    <recommendedName>
        <fullName evidence="2">DUF6305 domain-containing protein</fullName>
    </recommendedName>
</protein>
<evidence type="ECO:0000256" key="1">
    <source>
        <dbReference type="SAM" id="SignalP"/>
    </source>
</evidence>
<dbReference type="STRING" id="1462526.BN990_00376"/>
<dbReference type="RefSeq" id="WP_021290017.1">
    <property type="nucleotide sequence ID" value="NZ_BNER01000001.1"/>
</dbReference>
<gene>
    <name evidence="3" type="ORF">BN990_00376</name>
</gene>
<evidence type="ECO:0000313" key="4">
    <source>
        <dbReference type="Proteomes" id="UP000028875"/>
    </source>
</evidence>
<evidence type="ECO:0000259" key="2">
    <source>
        <dbReference type="Pfam" id="PF19823"/>
    </source>
</evidence>
<name>A0A024Q6K9_9BACI</name>
<dbReference type="AlphaFoldDB" id="A0A024Q6K9"/>
<evidence type="ECO:0000313" key="3">
    <source>
        <dbReference type="EMBL" id="CDQ38109.1"/>
    </source>
</evidence>
<dbReference type="InterPro" id="IPR046272">
    <property type="entry name" value="DUF6305"/>
</dbReference>
<keyword evidence="4" id="KW-1185">Reference proteome</keyword>
<dbReference type="Proteomes" id="UP000028875">
    <property type="component" value="Unassembled WGS sequence"/>
</dbReference>